<gene>
    <name evidence="7" type="ORF">HW347_04575</name>
</gene>
<keyword evidence="8" id="KW-1185">Reference proteome</keyword>
<dbReference type="SMART" id="SM00028">
    <property type="entry name" value="TPR"/>
    <property type="match status" value="5"/>
</dbReference>
<evidence type="ECO:0000313" key="8">
    <source>
        <dbReference type="Proteomes" id="UP000740413"/>
    </source>
</evidence>
<reference evidence="8" key="2">
    <citation type="submission" date="2023-07" db="EMBL/GenBank/DDBJ databases">
        <title>Zobellia barbeyronii sp. nov., a new marine flavobacterium, isolated from green and red algae.</title>
        <authorList>
            <person name="Nedashkovskaya O.I."/>
            <person name="Otstavnykh N."/>
            <person name="Zhukova N."/>
            <person name="Guzev K."/>
            <person name="Chausova V."/>
            <person name="Tekutyeva L."/>
            <person name="Mikhailov V."/>
            <person name="Isaeva M."/>
        </authorList>
    </citation>
    <scope>NUCLEOTIDE SEQUENCE [LARGE SCALE GENOMIC DNA]</scope>
    <source>
        <strain evidence="8">KMM 6746</strain>
    </source>
</reference>
<evidence type="ECO:0000259" key="6">
    <source>
        <dbReference type="PROSITE" id="PS50109"/>
    </source>
</evidence>
<dbReference type="InterPro" id="IPR011990">
    <property type="entry name" value="TPR-like_helical_dom_sf"/>
</dbReference>
<dbReference type="InterPro" id="IPR036097">
    <property type="entry name" value="HisK_dim/P_sf"/>
</dbReference>
<comment type="catalytic activity">
    <reaction evidence="1">
        <text>ATP + protein L-histidine = ADP + protein N-phospho-L-histidine.</text>
        <dbReference type="EC" id="2.7.13.3"/>
    </reaction>
</comment>
<evidence type="ECO:0000256" key="4">
    <source>
        <dbReference type="ARBA" id="ARBA00022777"/>
    </source>
</evidence>
<protein>
    <recommendedName>
        <fullName evidence="2">histidine kinase</fullName>
        <ecNumber evidence="2">2.7.13.3</ecNumber>
    </recommendedName>
</protein>
<dbReference type="Proteomes" id="UP000740413">
    <property type="component" value="Unassembled WGS sequence"/>
</dbReference>
<dbReference type="Gene3D" id="3.30.565.10">
    <property type="entry name" value="Histidine kinase-like ATPase, C-terminal domain"/>
    <property type="match status" value="1"/>
</dbReference>
<name>A0ABS5WC90_9FLAO</name>
<evidence type="ECO:0000256" key="3">
    <source>
        <dbReference type="ARBA" id="ARBA00022679"/>
    </source>
</evidence>
<dbReference type="SMART" id="SM00387">
    <property type="entry name" value="HATPase_c"/>
    <property type="match status" value="1"/>
</dbReference>
<dbReference type="PROSITE" id="PS50109">
    <property type="entry name" value="HIS_KIN"/>
    <property type="match status" value="1"/>
</dbReference>
<organism evidence="7 8">
    <name type="scientific">Zobellia barbeyronii</name>
    <dbReference type="NCBI Taxonomy" id="2748009"/>
    <lineage>
        <taxon>Bacteria</taxon>
        <taxon>Pseudomonadati</taxon>
        <taxon>Bacteroidota</taxon>
        <taxon>Flavobacteriia</taxon>
        <taxon>Flavobacteriales</taxon>
        <taxon>Flavobacteriaceae</taxon>
        <taxon>Zobellia</taxon>
    </lineage>
</organism>
<dbReference type="RefSeq" id="WP_214610760.1">
    <property type="nucleotide sequence ID" value="NZ_JACATN010000002.1"/>
</dbReference>
<dbReference type="InterPro" id="IPR003594">
    <property type="entry name" value="HATPase_dom"/>
</dbReference>
<dbReference type="Pfam" id="PF13424">
    <property type="entry name" value="TPR_12"/>
    <property type="match status" value="2"/>
</dbReference>
<feature type="domain" description="Histidine kinase" evidence="6">
    <location>
        <begin position="464"/>
        <end position="680"/>
    </location>
</feature>
<dbReference type="Gene3D" id="1.25.40.10">
    <property type="entry name" value="Tetratricopeptide repeat domain"/>
    <property type="match status" value="2"/>
</dbReference>
<dbReference type="PANTHER" id="PTHR43047:SF64">
    <property type="entry name" value="HISTIDINE KINASE CONTAINING CHEY-HOMOLOGOUS RECEIVER DOMAIN AND PAS DOMAIN-RELATED"/>
    <property type="match status" value="1"/>
</dbReference>
<comment type="caution">
    <text evidence="7">The sequence shown here is derived from an EMBL/GenBank/DDBJ whole genome shotgun (WGS) entry which is preliminary data.</text>
</comment>
<dbReference type="EC" id="2.7.13.3" evidence="2"/>
<dbReference type="PRINTS" id="PR00344">
    <property type="entry name" value="BCTRLSENSOR"/>
</dbReference>
<accession>A0ABS5WC90</accession>
<keyword evidence="4" id="KW-0418">Kinase</keyword>
<dbReference type="Pfam" id="PF02518">
    <property type="entry name" value="HATPase_c"/>
    <property type="match status" value="1"/>
</dbReference>
<reference evidence="7 8" key="1">
    <citation type="submission" date="2020-06" db="EMBL/GenBank/DDBJ databases">
        <authorList>
            <person name="Isaeva M.P."/>
            <person name="Chernysheva N.Y."/>
        </authorList>
    </citation>
    <scope>NUCLEOTIDE SEQUENCE [LARGE SCALE GENOMIC DNA]</scope>
    <source>
        <strain evidence="7 8">KMM 6746</strain>
    </source>
</reference>
<dbReference type="EMBL" id="JACATN010000002">
    <property type="protein sequence ID" value="MBT2160528.1"/>
    <property type="molecule type" value="Genomic_DNA"/>
</dbReference>
<evidence type="ECO:0000256" key="2">
    <source>
        <dbReference type="ARBA" id="ARBA00012438"/>
    </source>
</evidence>
<dbReference type="PANTHER" id="PTHR43047">
    <property type="entry name" value="TWO-COMPONENT HISTIDINE PROTEIN KINASE"/>
    <property type="match status" value="1"/>
</dbReference>
<dbReference type="InterPro" id="IPR036890">
    <property type="entry name" value="HATPase_C_sf"/>
</dbReference>
<keyword evidence="5" id="KW-1133">Transmembrane helix</keyword>
<evidence type="ECO:0000313" key="7">
    <source>
        <dbReference type="EMBL" id="MBT2160528.1"/>
    </source>
</evidence>
<dbReference type="SUPFAM" id="SSF55874">
    <property type="entry name" value="ATPase domain of HSP90 chaperone/DNA topoisomerase II/histidine kinase"/>
    <property type="match status" value="1"/>
</dbReference>
<dbReference type="InterPro" id="IPR004358">
    <property type="entry name" value="Sig_transdc_His_kin-like_C"/>
</dbReference>
<dbReference type="SUPFAM" id="SSF48452">
    <property type="entry name" value="TPR-like"/>
    <property type="match status" value="2"/>
</dbReference>
<feature type="transmembrane region" description="Helical" evidence="5">
    <location>
        <begin position="405"/>
        <end position="424"/>
    </location>
</feature>
<dbReference type="SUPFAM" id="SSF47384">
    <property type="entry name" value="Homodimeric domain of signal transducing histidine kinase"/>
    <property type="match status" value="1"/>
</dbReference>
<keyword evidence="3" id="KW-0808">Transferase</keyword>
<sequence>MASFFFANKSFYFAILLVFVFSVNLQGQTEKSTLTKIVELKSSSDFNTQNSDYIDLLLELAETNMRSNPDSTAILLKESYDLSIASQYKNGESIALSTYGYYYAERGETDKASEYNKKALEVANTYDLDDAKIAALNNIAIDFHFKGDYATALTKYLEALAVAEKINETRMMSVLSSNIAFLYSYNEDFDSAIIFQEKARQISLEAHNDDLLAVSTLGIAHLHMQKGNLEESERLLTNVIPGLKKQNRKDWLSSAYAGKGDIAVERKNYTKALEWFIKSEKLCDEIDYSIGYAGSYIGLAESYLGLKNLEKAEEYGLKGLEIANRLSLSKSIQLSNLVLSKIYHEKGEDKKAYAYQNEYRLRYEKEADEKFKNGLGVALSKMRFENQKEQLIEKQNKAIAKQKTYVYFAIAALLVATLFLILIYRTNKLQKKYTKNLQAKQEILIQKEAELCESNRTKDKLFSIIAHDLKGPINSFHSLMKMSTSVSISKEQYISLMPKALSGIQGISELLNNLLIWAKTQMDGIVLEPKNIDLHDIAEQSISVLTTLAQKKEISIVNEVPENTISYSDKNHLDVILRNLIGNAIKFTNQKGEIHIKVEDKDDALQLEVVDNGVGMDLETRSNLFKTKYVKSTFGTNNENGSGLGLSICKEMVENNGGKIWVSSVRKQGTTIYFTVPKKSNKIDAV</sequence>
<dbReference type="CDD" id="cd00075">
    <property type="entry name" value="HATPase"/>
    <property type="match status" value="1"/>
</dbReference>
<keyword evidence="5" id="KW-0812">Transmembrane</keyword>
<proteinExistence type="predicted"/>
<dbReference type="InterPro" id="IPR005467">
    <property type="entry name" value="His_kinase_dom"/>
</dbReference>
<dbReference type="InterPro" id="IPR019734">
    <property type="entry name" value="TPR_rpt"/>
</dbReference>
<evidence type="ECO:0000256" key="1">
    <source>
        <dbReference type="ARBA" id="ARBA00000085"/>
    </source>
</evidence>
<dbReference type="Gene3D" id="1.10.287.130">
    <property type="match status" value="1"/>
</dbReference>
<keyword evidence="5" id="KW-0472">Membrane</keyword>
<evidence type="ECO:0000256" key="5">
    <source>
        <dbReference type="SAM" id="Phobius"/>
    </source>
</evidence>